<dbReference type="EMBL" id="UZWE01000050">
    <property type="protein sequence ID" value="VDS10043.1"/>
    <property type="molecule type" value="Genomic_DNA"/>
</dbReference>
<dbReference type="AlphaFoldDB" id="A0A3S4D127"/>
<gene>
    <name evidence="1" type="ORF">PARHAE_03254</name>
</gene>
<sequence length="146" mass="15595">MHPRTAVRKLISQSLADAFPDVRVSAGSVSDLSDADDGLVVEVPTESVTVEGSNKGPLRRSMSVTVTAFSSRPGNGVESLDAAEDLARRAALHLIMTRTGDVIPLSEVSQLDESEETLASVVMTFSVETIHLDDIRAAYRTQRNGA</sequence>
<proteinExistence type="predicted"/>
<name>A0A3S4D127_9RHOB</name>
<organism evidence="1 2">
    <name type="scientific">Paracoccus haematequi</name>
    <dbReference type="NCBI Taxonomy" id="2491866"/>
    <lineage>
        <taxon>Bacteria</taxon>
        <taxon>Pseudomonadati</taxon>
        <taxon>Pseudomonadota</taxon>
        <taxon>Alphaproteobacteria</taxon>
        <taxon>Rhodobacterales</taxon>
        <taxon>Paracoccaceae</taxon>
        <taxon>Paracoccus</taxon>
    </lineage>
</organism>
<dbReference type="Proteomes" id="UP000270743">
    <property type="component" value="Unassembled WGS sequence"/>
</dbReference>
<accession>A0A3S4D127</accession>
<dbReference type="RefSeq" id="WP_126155649.1">
    <property type="nucleotide sequence ID" value="NZ_UZWE01000050.1"/>
</dbReference>
<protein>
    <submittedName>
        <fullName evidence="1">Uncharacterized protein</fullName>
    </submittedName>
</protein>
<reference evidence="1 2" key="1">
    <citation type="submission" date="2018-12" db="EMBL/GenBank/DDBJ databases">
        <authorList>
            <person name="Criscuolo A."/>
        </authorList>
    </citation>
    <scope>NUCLEOTIDE SEQUENCE [LARGE SCALE GENOMIC DNA]</scope>
    <source>
        <strain evidence="1">ACIP1116241</strain>
    </source>
</reference>
<evidence type="ECO:0000313" key="1">
    <source>
        <dbReference type="EMBL" id="VDS10043.1"/>
    </source>
</evidence>
<evidence type="ECO:0000313" key="2">
    <source>
        <dbReference type="Proteomes" id="UP000270743"/>
    </source>
</evidence>
<keyword evidence="2" id="KW-1185">Reference proteome</keyword>